<organism evidence="2 3">
    <name type="scientific">Rubritalea tangerina</name>
    <dbReference type="NCBI Taxonomy" id="430798"/>
    <lineage>
        <taxon>Bacteria</taxon>
        <taxon>Pseudomonadati</taxon>
        <taxon>Verrucomicrobiota</taxon>
        <taxon>Verrucomicrobiia</taxon>
        <taxon>Verrucomicrobiales</taxon>
        <taxon>Rubritaleaceae</taxon>
        <taxon>Rubritalea</taxon>
    </lineage>
</organism>
<proteinExistence type="predicted"/>
<evidence type="ECO:0000313" key="2">
    <source>
        <dbReference type="EMBL" id="MFD2160356.1"/>
    </source>
</evidence>
<sequence>MQKKVWFYNFAGVRRGPISEDQMRALIVDRKLNLNTTLVWREGLSNWLPLVECPEFKPSVDLIHRLIKQEQQARPSSDELTLQKILDQRRGKRPSSLQTKLPYFWISVRVALSGITISNTIDRNGMDEWSE</sequence>
<dbReference type="RefSeq" id="WP_377178728.1">
    <property type="nucleotide sequence ID" value="NZ_JBHUJB010000076.1"/>
</dbReference>
<dbReference type="EMBL" id="JBHUJB010000076">
    <property type="protein sequence ID" value="MFD2160356.1"/>
    <property type="molecule type" value="Genomic_DNA"/>
</dbReference>
<comment type="caution">
    <text evidence="2">The sequence shown here is derived from an EMBL/GenBank/DDBJ whole genome shotgun (WGS) entry which is preliminary data.</text>
</comment>
<dbReference type="InterPro" id="IPR025640">
    <property type="entry name" value="GYF_2"/>
</dbReference>
<evidence type="ECO:0000313" key="3">
    <source>
        <dbReference type="Proteomes" id="UP001597389"/>
    </source>
</evidence>
<accession>A0ABW4ZES2</accession>
<name>A0ABW4ZES2_9BACT</name>
<dbReference type="Pfam" id="PF14237">
    <property type="entry name" value="GYF_2"/>
    <property type="match status" value="1"/>
</dbReference>
<feature type="domain" description="GYF" evidence="1">
    <location>
        <begin position="6"/>
        <end position="56"/>
    </location>
</feature>
<dbReference type="Proteomes" id="UP001597389">
    <property type="component" value="Unassembled WGS sequence"/>
</dbReference>
<keyword evidence="3" id="KW-1185">Reference proteome</keyword>
<evidence type="ECO:0000259" key="1">
    <source>
        <dbReference type="Pfam" id="PF14237"/>
    </source>
</evidence>
<protein>
    <submittedName>
        <fullName evidence="2">DUF4339 domain-containing protein</fullName>
    </submittedName>
</protein>
<reference evidence="3" key="1">
    <citation type="journal article" date="2019" name="Int. J. Syst. Evol. Microbiol.">
        <title>The Global Catalogue of Microorganisms (GCM) 10K type strain sequencing project: providing services to taxonomists for standard genome sequencing and annotation.</title>
        <authorList>
            <consortium name="The Broad Institute Genomics Platform"/>
            <consortium name="The Broad Institute Genome Sequencing Center for Infectious Disease"/>
            <person name="Wu L."/>
            <person name="Ma J."/>
        </authorList>
    </citation>
    <scope>NUCLEOTIDE SEQUENCE [LARGE SCALE GENOMIC DNA]</scope>
    <source>
        <strain evidence="3">CCUG 57942</strain>
    </source>
</reference>
<gene>
    <name evidence="2" type="ORF">ACFSW8_15745</name>
</gene>